<reference evidence="6 7" key="1">
    <citation type="submission" date="2017-02" db="EMBL/GenBank/DDBJ databases">
        <authorList>
            <person name="Peterson S.W."/>
        </authorList>
    </citation>
    <scope>NUCLEOTIDE SEQUENCE [LARGE SCALE GENOMIC DNA]</scope>
    <source>
        <strain evidence="6 7">VKM Ac-2059</strain>
    </source>
</reference>
<dbReference type="CDD" id="cd01392">
    <property type="entry name" value="HTH_LacI"/>
    <property type="match status" value="1"/>
</dbReference>
<dbReference type="RefSeq" id="WP_079726631.1">
    <property type="nucleotide sequence ID" value="NZ_FUZP01000001.1"/>
</dbReference>
<evidence type="ECO:0000256" key="2">
    <source>
        <dbReference type="ARBA" id="ARBA00023125"/>
    </source>
</evidence>
<evidence type="ECO:0000313" key="7">
    <source>
        <dbReference type="Proteomes" id="UP000190857"/>
    </source>
</evidence>
<dbReference type="Pfam" id="PF13377">
    <property type="entry name" value="Peripla_BP_3"/>
    <property type="match status" value="1"/>
</dbReference>
<sequence length="359" mass="37491">MEPESRARPTLAAVAQRAGVSPSTASLAFSGTGPVSDTTRDKVLQAARDLGYAGPDPRARSLRRGRSGIIAAVIPDSIRISFLDPVLIQTLDGLADELTTIGASLLLIPDTGDGEESVAQAPVDAVVLMGCSDSSPSMIEALGRRGIPVVSIEGVEAPGFVAVNVDNRDGERMAAEYVRSLGHTRVAQVALQTTRGGERGFVGANEWRSLVTVQSTRERWIGADEIYPGIRTWATRGSRIEEGHRGGMALLDVPADERPTAILAQSDLLAAGVIGAAEELGLSVPGDLSVIGFDGIRVEGLGHDLSTVVQPSRPKGVAAGRILRSMLAGEAADEANFPVRLHPGGTVAAPHGEHRSEKS</sequence>
<dbReference type="PROSITE" id="PS50932">
    <property type="entry name" value="HTH_LACI_2"/>
    <property type="match status" value="1"/>
</dbReference>
<dbReference type="InterPro" id="IPR000843">
    <property type="entry name" value="HTH_LacI"/>
</dbReference>
<dbReference type="InterPro" id="IPR028082">
    <property type="entry name" value="Peripla_BP_I"/>
</dbReference>
<dbReference type="STRING" id="123320.SAMN06309945_0409"/>
<dbReference type="SMART" id="SM00354">
    <property type="entry name" value="HTH_LACI"/>
    <property type="match status" value="1"/>
</dbReference>
<feature type="domain" description="HTH lacI-type" evidence="5">
    <location>
        <begin position="9"/>
        <end position="64"/>
    </location>
</feature>
<protein>
    <submittedName>
        <fullName evidence="6">Transcriptional regulator, LacI family</fullName>
    </submittedName>
</protein>
<evidence type="ECO:0000313" key="6">
    <source>
        <dbReference type="EMBL" id="SKC38123.1"/>
    </source>
</evidence>
<proteinExistence type="predicted"/>
<organism evidence="6 7">
    <name type="scientific">Okibacterium fritillariae</name>
    <dbReference type="NCBI Taxonomy" id="123320"/>
    <lineage>
        <taxon>Bacteria</taxon>
        <taxon>Bacillati</taxon>
        <taxon>Actinomycetota</taxon>
        <taxon>Actinomycetes</taxon>
        <taxon>Micrococcales</taxon>
        <taxon>Microbacteriaceae</taxon>
        <taxon>Okibacterium</taxon>
    </lineage>
</organism>
<dbReference type="CDD" id="cd06279">
    <property type="entry name" value="PBP1_LacI-like"/>
    <property type="match status" value="1"/>
</dbReference>
<dbReference type="InterPro" id="IPR010982">
    <property type="entry name" value="Lambda_DNA-bd_dom_sf"/>
</dbReference>
<feature type="region of interest" description="Disordered" evidence="4">
    <location>
        <begin position="338"/>
        <end position="359"/>
    </location>
</feature>
<dbReference type="SUPFAM" id="SSF47413">
    <property type="entry name" value="lambda repressor-like DNA-binding domains"/>
    <property type="match status" value="1"/>
</dbReference>
<gene>
    <name evidence="6" type="ORF">SAMN06309945_0409</name>
</gene>
<evidence type="ECO:0000256" key="3">
    <source>
        <dbReference type="ARBA" id="ARBA00023163"/>
    </source>
</evidence>
<dbReference type="Gene3D" id="3.40.50.2300">
    <property type="match status" value="2"/>
</dbReference>
<evidence type="ECO:0000259" key="5">
    <source>
        <dbReference type="PROSITE" id="PS50932"/>
    </source>
</evidence>
<dbReference type="SUPFAM" id="SSF53822">
    <property type="entry name" value="Periplasmic binding protein-like I"/>
    <property type="match status" value="1"/>
</dbReference>
<evidence type="ECO:0000256" key="1">
    <source>
        <dbReference type="ARBA" id="ARBA00023015"/>
    </source>
</evidence>
<dbReference type="PANTHER" id="PTHR30146">
    <property type="entry name" value="LACI-RELATED TRANSCRIPTIONAL REPRESSOR"/>
    <property type="match status" value="1"/>
</dbReference>
<evidence type="ECO:0000256" key="4">
    <source>
        <dbReference type="SAM" id="MobiDB-lite"/>
    </source>
</evidence>
<keyword evidence="7" id="KW-1185">Reference proteome</keyword>
<dbReference type="Proteomes" id="UP000190857">
    <property type="component" value="Unassembled WGS sequence"/>
</dbReference>
<dbReference type="GO" id="GO:0000976">
    <property type="term" value="F:transcription cis-regulatory region binding"/>
    <property type="evidence" value="ECO:0007669"/>
    <property type="project" value="TreeGrafter"/>
</dbReference>
<keyword evidence="2" id="KW-0238">DNA-binding</keyword>
<accession>A0A1T5IGI3</accession>
<dbReference type="EMBL" id="FUZP01000001">
    <property type="protein sequence ID" value="SKC38123.1"/>
    <property type="molecule type" value="Genomic_DNA"/>
</dbReference>
<keyword evidence="1" id="KW-0805">Transcription regulation</keyword>
<dbReference type="Gene3D" id="1.10.260.40">
    <property type="entry name" value="lambda repressor-like DNA-binding domains"/>
    <property type="match status" value="1"/>
</dbReference>
<dbReference type="GO" id="GO:0003700">
    <property type="term" value="F:DNA-binding transcription factor activity"/>
    <property type="evidence" value="ECO:0007669"/>
    <property type="project" value="TreeGrafter"/>
</dbReference>
<dbReference type="OrthoDB" id="5171752at2"/>
<dbReference type="PANTHER" id="PTHR30146:SF138">
    <property type="entry name" value="TRANSCRIPTIONAL REGULATORY PROTEIN"/>
    <property type="match status" value="1"/>
</dbReference>
<dbReference type="AlphaFoldDB" id="A0A1T5IGI3"/>
<dbReference type="Pfam" id="PF00356">
    <property type="entry name" value="LacI"/>
    <property type="match status" value="1"/>
</dbReference>
<dbReference type="InterPro" id="IPR046335">
    <property type="entry name" value="LacI/GalR-like_sensor"/>
</dbReference>
<keyword evidence="3" id="KW-0804">Transcription</keyword>
<name>A0A1T5IGI3_9MICO</name>